<dbReference type="Gene3D" id="4.10.950.10">
    <property type="entry name" value="Ribosomal protein L2, domain 3"/>
    <property type="match status" value="1"/>
</dbReference>
<evidence type="ECO:0000259" key="8">
    <source>
        <dbReference type="SMART" id="SM01383"/>
    </source>
</evidence>
<dbReference type="SMART" id="SM01383">
    <property type="entry name" value="Ribosomal_L2"/>
    <property type="match status" value="1"/>
</dbReference>
<dbReference type="Gene3D" id="2.40.50.140">
    <property type="entry name" value="Nucleic acid-binding proteins"/>
    <property type="match status" value="1"/>
</dbReference>
<dbReference type="GO" id="GO:0002181">
    <property type="term" value="P:cytoplasmic translation"/>
    <property type="evidence" value="ECO:0007669"/>
    <property type="project" value="TreeGrafter"/>
</dbReference>
<dbReference type="Pfam" id="PF03947">
    <property type="entry name" value="Ribosomal_L2_C"/>
    <property type="match status" value="1"/>
</dbReference>
<proteinExistence type="inferred from homology"/>
<dbReference type="InterPro" id="IPR005880">
    <property type="entry name" value="Ribosomal_uL2_bac/org-type"/>
</dbReference>
<dbReference type="STRING" id="1618337.UT28_C0001G0911"/>
<evidence type="ECO:0000313" key="10">
    <source>
        <dbReference type="Proteomes" id="UP000035648"/>
    </source>
</evidence>
<evidence type="ECO:0000256" key="3">
    <source>
        <dbReference type="ARBA" id="ARBA00023274"/>
    </source>
</evidence>
<dbReference type="KEGG" id="bbgw:UT28_C0001G0911"/>
<dbReference type="GO" id="GO:0015934">
    <property type="term" value="C:large ribosomal subunit"/>
    <property type="evidence" value="ECO:0007669"/>
    <property type="project" value="InterPro"/>
</dbReference>
<keyword evidence="5" id="KW-0694">RNA-binding</keyword>
<dbReference type="HAMAP" id="MF_01320_B">
    <property type="entry name" value="Ribosomal_uL2_B"/>
    <property type="match status" value="1"/>
</dbReference>
<dbReference type="InterPro" id="IPR012340">
    <property type="entry name" value="NA-bd_OB-fold"/>
</dbReference>
<evidence type="ECO:0000256" key="6">
    <source>
        <dbReference type="SAM" id="MobiDB-lite"/>
    </source>
</evidence>
<dbReference type="FunFam" id="4.10.950.10:FF:000001">
    <property type="entry name" value="50S ribosomal protein L2"/>
    <property type="match status" value="1"/>
</dbReference>
<evidence type="ECO:0000256" key="1">
    <source>
        <dbReference type="ARBA" id="ARBA00005636"/>
    </source>
</evidence>
<comment type="similarity">
    <text evidence="1 5">Belongs to the universal ribosomal protein uL2 family.</text>
</comment>
<accession>A0A0G4B5H9</accession>
<dbReference type="InterPro" id="IPR014726">
    <property type="entry name" value="Ribosomal_uL2_dom3"/>
</dbReference>
<dbReference type="Proteomes" id="UP000035648">
    <property type="component" value="Chromosome"/>
</dbReference>
<evidence type="ECO:0000313" key="9">
    <source>
        <dbReference type="EMBL" id="AKM82688.1"/>
    </source>
</evidence>
<protein>
    <recommendedName>
        <fullName evidence="4 5">Large ribosomal subunit protein uL2</fullName>
    </recommendedName>
</protein>
<keyword evidence="2 5" id="KW-0689">Ribosomal protein</keyword>
<dbReference type="SMART" id="SM01382">
    <property type="entry name" value="Ribosomal_L2_C"/>
    <property type="match status" value="1"/>
</dbReference>
<dbReference type="PIRSF" id="PIRSF002158">
    <property type="entry name" value="Ribosomal_L2"/>
    <property type="match status" value="1"/>
</dbReference>
<keyword evidence="3 5" id="KW-0687">Ribonucleoprotein</keyword>
<dbReference type="AlphaFoldDB" id="A0A0G4B5H9"/>
<dbReference type="SUPFAM" id="SSF50104">
    <property type="entry name" value="Translation proteins SH3-like domain"/>
    <property type="match status" value="1"/>
</dbReference>
<evidence type="ECO:0000259" key="7">
    <source>
        <dbReference type="SMART" id="SM01382"/>
    </source>
</evidence>
<dbReference type="NCBIfam" id="TIGR01171">
    <property type="entry name" value="rplB_bact"/>
    <property type="match status" value="1"/>
</dbReference>
<comment type="function">
    <text evidence="5">One of the primary rRNA binding proteins. Required for association of the 30S and 50S subunits to form the 70S ribosome, for tRNA binding and peptide bond formation. It has been suggested to have peptidyltransferase activity; this is somewhat controversial. Makes several contacts with the 16S rRNA in the 70S ribosome.</text>
</comment>
<feature type="region of interest" description="Disordered" evidence="6">
    <location>
        <begin position="221"/>
        <end position="244"/>
    </location>
</feature>
<evidence type="ECO:0000256" key="4">
    <source>
        <dbReference type="ARBA" id="ARBA00035242"/>
    </source>
</evidence>
<dbReference type="GO" id="GO:0019843">
    <property type="term" value="F:rRNA binding"/>
    <property type="evidence" value="ECO:0007669"/>
    <property type="project" value="UniProtKB-UniRule"/>
</dbReference>
<dbReference type="InterPro" id="IPR008991">
    <property type="entry name" value="Translation_prot_SH3-like_sf"/>
</dbReference>
<dbReference type="PANTHER" id="PTHR13691:SF5">
    <property type="entry name" value="LARGE RIBOSOMAL SUBUNIT PROTEIN UL2M"/>
    <property type="match status" value="1"/>
</dbReference>
<organism evidence="9 10">
    <name type="scientific">Berkelbacteria bacterium GW2011_GWE1_39_12</name>
    <dbReference type="NCBI Taxonomy" id="1618337"/>
    <lineage>
        <taxon>Bacteria</taxon>
        <taxon>Candidatus Berkelbacteria</taxon>
    </lineage>
</organism>
<dbReference type="InterPro" id="IPR022666">
    <property type="entry name" value="Ribosomal_uL2_RNA-bd_dom"/>
</dbReference>
<feature type="domain" description="Large ribosomal subunit protein uL2 RNA-binding" evidence="8">
    <location>
        <begin position="42"/>
        <end position="118"/>
    </location>
</feature>
<dbReference type="EMBL" id="CP011213">
    <property type="protein sequence ID" value="AKM82688.1"/>
    <property type="molecule type" value="Genomic_DNA"/>
</dbReference>
<dbReference type="PANTHER" id="PTHR13691">
    <property type="entry name" value="RIBOSOMAL PROTEIN L2"/>
    <property type="match status" value="1"/>
</dbReference>
<dbReference type="InterPro" id="IPR022669">
    <property type="entry name" value="Ribosomal_uL2_C"/>
</dbReference>
<dbReference type="PATRIC" id="fig|1618337.4.peg.899"/>
<name>A0A0G4B5H9_9BACT</name>
<keyword evidence="5" id="KW-0699">rRNA-binding</keyword>
<dbReference type="InterPro" id="IPR002171">
    <property type="entry name" value="Ribosomal_uL2"/>
</dbReference>
<feature type="domain" description="Large ribosomal subunit protein uL2 C-terminal" evidence="7">
    <location>
        <begin position="124"/>
        <end position="253"/>
    </location>
</feature>
<reference evidence="9 10" key="1">
    <citation type="journal article" date="2015" name="Nature">
        <title>rRNA introns, odd ribosomes, and small enigmatic genomes across a large radiation of phyla.</title>
        <authorList>
            <person name="Brown C.T."/>
            <person name="Hug L.A."/>
            <person name="Thomas B.C."/>
            <person name="Sharon I."/>
            <person name="Castelle C.J."/>
            <person name="Singh A."/>
            <person name="Wilkins M.J."/>
            <person name="Williams K.H."/>
            <person name="Banfield J.F."/>
        </authorList>
    </citation>
    <scope>NUCLEOTIDE SEQUENCE [LARGE SCALE GENOMIC DNA]</scope>
</reference>
<dbReference type="GO" id="GO:0016740">
    <property type="term" value="F:transferase activity"/>
    <property type="evidence" value="ECO:0007669"/>
    <property type="project" value="InterPro"/>
</dbReference>
<dbReference type="GO" id="GO:0003735">
    <property type="term" value="F:structural constituent of ribosome"/>
    <property type="evidence" value="ECO:0007669"/>
    <property type="project" value="InterPro"/>
</dbReference>
<dbReference type="Pfam" id="PF00181">
    <property type="entry name" value="Ribosomal_L2_N"/>
    <property type="match status" value="1"/>
</dbReference>
<dbReference type="InterPro" id="IPR014722">
    <property type="entry name" value="Rib_uL2_dom2"/>
</dbReference>
<gene>
    <name evidence="5" type="primary">rplB</name>
    <name evidence="9" type="ORF">UT28_C0001G0911</name>
</gene>
<dbReference type="FunFam" id="2.30.30.30:FF:000001">
    <property type="entry name" value="50S ribosomal protein L2"/>
    <property type="match status" value="1"/>
</dbReference>
<dbReference type="SUPFAM" id="SSF50249">
    <property type="entry name" value="Nucleic acid-binding proteins"/>
    <property type="match status" value="1"/>
</dbReference>
<evidence type="ECO:0000256" key="5">
    <source>
        <dbReference type="HAMAP-Rule" id="MF_01320"/>
    </source>
</evidence>
<comment type="subunit">
    <text evidence="5">Part of the 50S ribosomal subunit. Forms a bridge to the 30S subunit in the 70S ribosome.</text>
</comment>
<sequence length="276" mass="30535">MAIRILKPNTAGRRNMSVTDFSGLTKKKSERSLTKVLKRSAGRDYTGQISVRHKGGGAKRRYREISHLNEKIGVKAVVSSLEYDPYRSAFICLITFEDGTKRYILAWDGAAEGNEIIANEKAEVIFGNRMMLKNIPTGNQIHDIEIHMNQGGKLVKSAGNSAVILAKDAGWCQIKMPSGEIRKINEKCFASIGQVSNTTHSAQTIGKAGRKRHMGVRPSVRGKAMNPNSHPHGGGEGQNSIGLKYPKTPWGKHAIGVRTRKKNKYSAQFIVKRRKK</sequence>
<evidence type="ECO:0000256" key="2">
    <source>
        <dbReference type="ARBA" id="ARBA00022980"/>
    </source>
</evidence>
<dbReference type="Gene3D" id="2.30.30.30">
    <property type="match status" value="1"/>
</dbReference>